<reference evidence="10 11" key="1">
    <citation type="submission" date="2019-03" db="EMBL/GenBank/DDBJ databases">
        <title>Cohnella endophytica sp. nov., a novel endophytic bacterium isolated from bark of Sonneratia apetala.</title>
        <authorList>
            <person name="Tuo L."/>
        </authorList>
    </citation>
    <scope>NUCLEOTIDE SEQUENCE [LARGE SCALE GENOMIC DNA]</scope>
    <source>
        <strain evidence="10 11">CCTCC AB 208254</strain>
    </source>
</reference>
<evidence type="ECO:0000256" key="7">
    <source>
        <dbReference type="ARBA" id="ARBA00022967"/>
    </source>
</evidence>
<dbReference type="EMBL" id="SOMN01000049">
    <property type="protein sequence ID" value="TFE19798.1"/>
    <property type="molecule type" value="Genomic_DNA"/>
</dbReference>
<dbReference type="SUPFAM" id="SSF52540">
    <property type="entry name" value="P-loop containing nucleoside triphosphate hydrolases"/>
    <property type="match status" value="1"/>
</dbReference>
<dbReference type="PROSITE" id="PS00211">
    <property type="entry name" value="ABC_TRANSPORTER_1"/>
    <property type="match status" value="1"/>
</dbReference>
<dbReference type="SMART" id="SM00382">
    <property type="entry name" value="AAA"/>
    <property type="match status" value="1"/>
</dbReference>
<evidence type="ECO:0000313" key="10">
    <source>
        <dbReference type="EMBL" id="TFE19798.1"/>
    </source>
</evidence>
<dbReference type="InterPro" id="IPR017871">
    <property type="entry name" value="ABC_transporter-like_CS"/>
</dbReference>
<dbReference type="GO" id="GO:0043190">
    <property type="term" value="C:ATP-binding cassette (ABC) transporter complex"/>
    <property type="evidence" value="ECO:0007669"/>
    <property type="project" value="TreeGrafter"/>
</dbReference>
<keyword evidence="7" id="KW-1278">Translocase</keyword>
<dbReference type="InterPro" id="IPR003439">
    <property type="entry name" value="ABC_transporter-like_ATP-bd"/>
</dbReference>
<comment type="caution">
    <text evidence="10">The sequence shown here is derived from an EMBL/GenBank/DDBJ whole genome shotgun (WGS) entry which is preliminary data.</text>
</comment>
<comment type="similarity">
    <text evidence="2">Belongs to the ABC transporter superfamily.</text>
</comment>
<evidence type="ECO:0000313" key="11">
    <source>
        <dbReference type="Proteomes" id="UP000297900"/>
    </source>
</evidence>
<feature type="domain" description="ABC transporter" evidence="9">
    <location>
        <begin position="9"/>
        <end position="238"/>
    </location>
</feature>
<evidence type="ECO:0000259" key="9">
    <source>
        <dbReference type="PROSITE" id="PS50893"/>
    </source>
</evidence>
<dbReference type="PANTHER" id="PTHR43553:SF24">
    <property type="entry name" value="ENERGY-COUPLING FACTOR TRANSPORTER ATP-BINDING PROTEIN ECFA1"/>
    <property type="match status" value="1"/>
</dbReference>
<evidence type="ECO:0000256" key="1">
    <source>
        <dbReference type="ARBA" id="ARBA00004202"/>
    </source>
</evidence>
<dbReference type="PROSITE" id="PS50893">
    <property type="entry name" value="ABC_TRANSPORTER_2"/>
    <property type="match status" value="1"/>
</dbReference>
<evidence type="ECO:0000256" key="4">
    <source>
        <dbReference type="ARBA" id="ARBA00022475"/>
    </source>
</evidence>
<dbReference type="InterPro" id="IPR027417">
    <property type="entry name" value="P-loop_NTPase"/>
</dbReference>
<keyword evidence="3" id="KW-0813">Transport</keyword>
<dbReference type="CDD" id="cd03225">
    <property type="entry name" value="ABC_cobalt_CbiO_domain1"/>
    <property type="match status" value="1"/>
</dbReference>
<name>A0A4Y8LNM3_9BACL</name>
<dbReference type="OrthoDB" id="9784332at2"/>
<dbReference type="InterPro" id="IPR003593">
    <property type="entry name" value="AAA+_ATPase"/>
</dbReference>
<dbReference type="InterPro" id="IPR015856">
    <property type="entry name" value="ABC_transpr_CbiO/EcfA_su"/>
</dbReference>
<dbReference type="AlphaFoldDB" id="A0A4Y8LNM3"/>
<keyword evidence="6 10" id="KW-0067">ATP-binding</keyword>
<evidence type="ECO:0000256" key="2">
    <source>
        <dbReference type="ARBA" id="ARBA00005417"/>
    </source>
</evidence>
<keyword evidence="5" id="KW-0547">Nucleotide-binding</keyword>
<dbReference type="InterPro" id="IPR050095">
    <property type="entry name" value="ECF_ABC_transporter_ATP-bd"/>
</dbReference>
<sequence>MELQSIEPMVLKEVFVYGMNALDEPSLRLDSVSLTLAAAEWLTVVGVNGSGKSTLARLLAGLEPEGRHGEVNRGFAGDRSCPIVLQQPKSQLFGETPREEISFALEWRGVSSDQISFFVDRALYKTGLTEVADEPWERLSGGQQQLAAIAAATASDTTSLLVLDEATSMLDEENRNAVKRVVRDLYKKGTAVVWVTQRLDELDPDSRVLAIGEGRVIFDGEVREFLYGVSGETADELSSLSPCLRAGLRLPYLPAMALNLRRQGKLDDPLPVTAQEWRKVMGNFGVEANERAAR</sequence>
<dbReference type="PANTHER" id="PTHR43553">
    <property type="entry name" value="HEAVY METAL TRANSPORTER"/>
    <property type="match status" value="1"/>
</dbReference>
<dbReference type="RefSeq" id="WP_135154400.1">
    <property type="nucleotide sequence ID" value="NZ_SOMN01000049.1"/>
</dbReference>
<dbReference type="Proteomes" id="UP000297900">
    <property type="component" value="Unassembled WGS sequence"/>
</dbReference>
<keyword evidence="11" id="KW-1185">Reference proteome</keyword>
<comment type="subcellular location">
    <subcellularLocation>
        <location evidence="1">Cell membrane</location>
        <topology evidence="1">Peripheral membrane protein</topology>
    </subcellularLocation>
</comment>
<evidence type="ECO:0000256" key="5">
    <source>
        <dbReference type="ARBA" id="ARBA00022741"/>
    </source>
</evidence>
<dbReference type="GO" id="GO:0016887">
    <property type="term" value="F:ATP hydrolysis activity"/>
    <property type="evidence" value="ECO:0007669"/>
    <property type="project" value="InterPro"/>
</dbReference>
<dbReference type="Pfam" id="PF00005">
    <property type="entry name" value="ABC_tran"/>
    <property type="match status" value="1"/>
</dbReference>
<gene>
    <name evidence="10" type="ORF">E2980_21990</name>
</gene>
<evidence type="ECO:0000256" key="8">
    <source>
        <dbReference type="ARBA" id="ARBA00023136"/>
    </source>
</evidence>
<keyword evidence="4" id="KW-1003">Cell membrane</keyword>
<evidence type="ECO:0000256" key="6">
    <source>
        <dbReference type="ARBA" id="ARBA00022840"/>
    </source>
</evidence>
<organism evidence="10 11">
    <name type="scientific">Cohnella luojiensis</name>
    <dbReference type="NCBI Taxonomy" id="652876"/>
    <lineage>
        <taxon>Bacteria</taxon>
        <taxon>Bacillati</taxon>
        <taxon>Bacillota</taxon>
        <taxon>Bacilli</taxon>
        <taxon>Bacillales</taxon>
        <taxon>Paenibacillaceae</taxon>
        <taxon>Cohnella</taxon>
    </lineage>
</organism>
<evidence type="ECO:0000256" key="3">
    <source>
        <dbReference type="ARBA" id="ARBA00022448"/>
    </source>
</evidence>
<dbReference type="GO" id="GO:0005524">
    <property type="term" value="F:ATP binding"/>
    <property type="evidence" value="ECO:0007669"/>
    <property type="project" value="UniProtKB-KW"/>
</dbReference>
<keyword evidence="8" id="KW-0472">Membrane</keyword>
<dbReference type="GO" id="GO:0042626">
    <property type="term" value="F:ATPase-coupled transmembrane transporter activity"/>
    <property type="evidence" value="ECO:0007669"/>
    <property type="project" value="TreeGrafter"/>
</dbReference>
<protein>
    <submittedName>
        <fullName evidence="10">ABC transporter ATP-binding protein</fullName>
    </submittedName>
</protein>
<dbReference type="Gene3D" id="3.40.50.300">
    <property type="entry name" value="P-loop containing nucleotide triphosphate hydrolases"/>
    <property type="match status" value="1"/>
</dbReference>
<proteinExistence type="inferred from homology"/>
<accession>A0A4Y8LNM3</accession>